<feature type="domain" description="Glutaminyl-tRNA synthetase class Ib non-specific RNA-binding" evidence="13">
    <location>
        <begin position="536"/>
        <end position="617"/>
    </location>
</feature>
<dbReference type="InterPro" id="IPR007639">
    <property type="entry name" value="Gln-tRNA-synth_Ib_RNA-bd_N"/>
</dbReference>
<dbReference type="InterPro" id="IPR007638">
    <property type="entry name" value="Gln-tRNA-synth_Ib_RNA-bd_2"/>
</dbReference>
<evidence type="ECO:0000256" key="3">
    <source>
        <dbReference type="ARBA" id="ARBA00022598"/>
    </source>
</evidence>
<dbReference type="Gene3D" id="1.10.10.2420">
    <property type="match status" value="1"/>
</dbReference>
<name>A0A8H3DYX8_9AGAM</name>
<dbReference type="InterPro" id="IPR001412">
    <property type="entry name" value="aa-tRNA-synth_I_CS"/>
</dbReference>
<dbReference type="GO" id="GO:0005829">
    <property type="term" value="C:cytosol"/>
    <property type="evidence" value="ECO:0007669"/>
    <property type="project" value="TreeGrafter"/>
</dbReference>
<comment type="catalytic activity">
    <reaction evidence="9">
        <text>tRNA(Gln) + L-glutamine + ATP = L-glutaminyl-tRNA(Gln) + AMP + diphosphate</text>
        <dbReference type="Rhea" id="RHEA:20121"/>
        <dbReference type="Rhea" id="RHEA-COMP:9662"/>
        <dbReference type="Rhea" id="RHEA-COMP:9681"/>
        <dbReference type="ChEBI" id="CHEBI:30616"/>
        <dbReference type="ChEBI" id="CHEBI:33019"/>
        <dbReference type="ChEBI" id="CHEBI:58359"/>
        <dbReference type="ChEBI" id="CHEBI:78442"/>
        <dbReference type="ChEBI" id="CHEBI:78521"/>
        <dbReference type="ChEBI" id="CHEBI:456215"/>
        <dbReference type="EC" id="6.1.1.18"/>
    </reaction>
</comment>
<proteinExistence type="inferred from homology"/>
<evidence type="ECO:0000256" key="5">
    <source>
        <dbReference type="ARBA" id="ARBA00022840"/>
    </source>
</evidence>
<evidence type="ECO:0000259" key="12">
    <source>
        <dbReference type="Pfam" id="PF03950"/>
    </source>
</evidence>
<evidence type="ECO:0000256" key="7">
    <source>
        <dbReference type="ARBA" id="ARBA00023146"/>
    </source>
</evidence>
<dbReference type="EMBL" id="CAJNJQ010000464">
    <property type="protein sequence ID" value="CAE7080151.1"/>
    <property type="molecule type" value="Genomic_DNA"/>
</dbReference>
<dbReference type="FunFam" id="1.10.8.1290:FF:000002">
    <property type="entry name" value="Glutamine--tRNA ligase cytoplasmic"/>
    <property type="match status" value="1"/>
</dbReference>
<dbReference type="AlphaFoldDB" id="A0A8H3DYX8"/>
<gene>
    <name evidence="15" type="ORF">RDB_LOCUS23064</name>
</gene>
<dbReference type="InterPro" id="IPR020056">
    <property type="entry name" value="Rbsml_bL25/Gln-tRNA_synth_N"/>
</dbReference>
<dbReference type="Proteomes" id="UP000663827">
    <property type="component" value="Unassembled WGS sequence"/>
</dbReference>
<dbReference type="InterPro" id="IPR011035">
    <property type="entry name" value="Ribosomal_bL25/Gln-tRNA_synth"/>
</dbReference>
<evidence type="ECO:0000256" key="4">
    <source>
        <dbReference type="ARBA" id="ARBA00022741"/>
    </source>
</evidence>
<evidence type="ECO:0000256" key="10">
    <source>
        <dbReference type="SAM" id="MobiDB-lite"/>
    </source>
</evidence>
<dbReference type="EC" id="6.1.1.18" evidence="2"/>
<dbReference type="Pfam" id="PF04558">
    <property type="entry name" value="tRNA_synt_1c_R1"/>
    <property type="match status" value="1"/>
</dbReference>
<keyword evidence="3" id="KW-0436">Ligase</keyword>
<evidence type="ECO:0000256" key="2">
    <source>
        <dbReference type="ARBA" id="ARBA00012836"/>
    </source>
</evidence>
<evidence type="ECO:0000256" key="9">
    <source>
        <dbReference type="ARBA" id="ARBA00048270"/>
    </source>
</evidence>
<dbReference type="GO" id="GO:0006425">
    <property type="term" value="P:glutaminyl-tRNA aminoacylation"/>
    <property type="evidence" value="ECO:0007669"/>
    <property type="project" value="InterPro"/>
</dbReference>
<dbReference type="PANTHER" id="PTHR43097">
    <property type="entry name" value="GLUTAMINE-TRNA LIGASE"/>
    <property type="match status" value="1"/>
</dbReference>
<accession>A0A8H3DYX8</accession>
<keyword evidence="4" id="KW-0547">Nucleotide-binding</keyword>
<evidence type="ECO:0000256" key="8">
    <source>
        <dbReference type="ARBA" id="ARBA00030466"/>
    </source>
</evidence>
<dbReference type="SUPFAM" id="SSF52374">
    <property type="entry name" value="Nucleotidylyl transferase"/>
    <property type="match status" value="1"/>
</dbReference>
<keyword evidence="5" id="KW-0067">ATP-binding</keyword>
<dbReference type="Gene3D" id="3.40.50.620">
    <property type="entry name" value="HUPs"/>
    <property type="match status" value="1"/>
</dbReference>
<dbReference type="Pfam" id="PF00749">
    <property type="entry name" value="tRNA-synt_1c"/>
    <property type="match status" value="1"/>
</dbReference>
<protein>
    <recommendedName>
        <fullName evidence="2">glutamine--tRNA ligase</fullName>
        <ecNumber evidence="2">6.1.1.18</ecNumber>
    </recommendedName>
    <alternativeName>
        <fullName evidence="8">Glutaminyl-tRNA synthetase</fullName>
    </alternativeName>
</protein>
<feature type="region of interest" description="Disordered" evidence="10">
    <location>
        <begin position="558"/>
        <end position="586"/>
    </location>
</feature>
<sequence>MEPEAFTGFLATAGWAKFAARSYWLLWPFIYLFARFIKLPTYLNAPLRLCEKSATSQDAGPSTETLTDSGTKWPLAIFSHGLAGGRFTYSDYCGRLASQGVVVIALEHRDGSGPFVIPIDEDTGKPIPKLYLQTEEINWEEKPAGKLPLRVDQLKFRIREIYEAFESFKDIVRGHQGDTTSLDTFSHWDSFKDQVDYSKVLLTGHSFGGATSLSLLSNPPPEGCTQLPVEKVVLLDPWMDPLPLPGTLPIAYEARPPLLIMNSEGFTLWKEHFTVLEQVVADWRKSGGDECASLVTIVRSQHHYYSDFGAFVPFGKTRALGLLVLDTAHKLTMAYIRGSLSSELKGKRSMEVEPIPGKDKYAMSPKFDPNDPAVAELISQFQSIGLSSSKATEAARGAKSAASLKELIKELIQAHGLESKGLDEKQGTLVASLATQGAKLGATEKSYIVNAIVDHRLKSGEQLAAAVKYLSTHHPPIDDVEFDKECGVGIELSLGDIAQRVNTYITSKAPAGWPALSGAIGDLKSTDLRWATPLDVKNAVEKAFTDLFGTKEEAKAKAAKEAKKPADTAAAASTSKGEPTPASSAAPERVVFEEGFLKALHKPGGNPQINPKLREQHLKTTGGHVFTRFPPEPNGFLHIGHSKAIFVNFGYAAYHNGKCYLRYDDTNPEAEEAIYFESILETVRWLGYEPYKITYSSDYFQELYDLAVKLIQVDGAYICHCTAEEIKANRGGEERGPRKACVHRTRPISESLAEFENMKNGKYKPGEAILRMKQDLEDGNPQMWDLIAYRTLHAPHHRTGAKWCIYPTYDFTHCLVDSFENISHSLCTTEFILSRVSYEWLCDMVEVYKPRQSEYGRLNLQGTIMSKRKLLKLVTQGHVGGWDDPRLYTLVALRRRGVPPGAILSFVGNLGVSTATTNIELAKFEQTVRQYLENTVPRLLMVLRPLKVTIENLADDYVHFIDKPLHPKVPSLGSSRIPFTKHVYIDAEDFRTEDSKDYFRLAPNKTVGLFQAPHPITCVSYKTDATGAVTELVCRLEDGSDGKPVPKPKAWIQWVAEHAPSGSPVVIDETRIFHSLFKSDNPAATDDFLADINPHSLDVIKGAMVEVGFWPLAKRCMSDALRESRERTEKALKEESVGEGVGSGAAGHNDTPMPTAEQLVGNEVVRFQGLRVAYFALDKEARVGCFAEPDSATPGRREGDKLVLNRIVSLKEDAGKKAV</sequence>
<dbReference type="Gene3D" id="2.40.240.10">
    <property type="entry name" value="Ribosomal Protein L25, Chain P"/>
    <property type="match status" value="2"/>
</dbReference>
<keyword evidence="6" id="KW-0648">Protein biosynthesis</keyword>
<dbReference type="Pfam" id="PF03950">
    <property type="entry name" value="tRNA-synt_1c_C"/>
    <property type="match status" value="1"/>
</dbReference>
<dbReference type="FunFam" id="3.40.50.620:FF:000183">
    <property type="entry name" value="Glutaminyl-tRNA synthetase"/>
    <property type="match status" value="1"/>
</dbReference>
<dbReference type="Gene3D" id="1.10.8.1290">
    <property type="entry name" value="Glutaminyl-tRNA synthetase, non-specific RNA binding region part 1, domain 1"/>
    <property type="match status" value="1"/>
</dbReference>
<feature type="domain" description="Glutaminyl-tRNA synthetase class Ib non-specific RNA-binding" evidence="14">
    <location>
        <begin position="376"/>
        <end position="533"/>
    </location>
</feature>
<feature type="compositionally biased region" description="Low complexity" evidence="10">
    <location>
        <begin position="567"/>
        <end position="576"/>
    </location>
</feature>
<feature type="domain" description="Glutamyl/glutaminyl-tRNA synthetase class Ib catalytic" evidence="11">
    <location>
        <begin position="625"/>
        <end position="933"/>
    </location>
</feature>
<comment type="caution">
    <text evidence="15">The sequence shown here is derived from an EMBL/GenBank/DDBJ whole genome shotgun (WGS) entry which is preliminary data.</text>
</comment>
<organism evidence="15 16">
    <name type="scientific">Rhizoctonia solani</name>
    <dbReference type="NCBI Taxonomy" id="456999"/>
    <lineage>
        <taxon>Eukaryota</taxon>
        <taxon>Fungi</taxon>
        <taxon>Dikarya</taxon>
        <taxon>Basidiomycota</taxon>
        <taxon>Agaricomycotina</taxon>
        <taxon>Agaricomycetes</taxon>
        <taxon>Cantharellales</taxon>
        <taxon>Ceratobasidiaceae</taxon>
        <taxon>Rhizoctonia</taxon>
    </lineage>
</organism>
<dbReference type="GO" id="GO:0004819">
    <property type="term" value="F:glutamine-tRNA ligase activity"/>
    <property type="evidence" value="ECO:0007669"/>
    <property type="project" value="UniProtKB-EC"/>
</dbReference>
<evidence type="ECO:0000259" key="13">
    <source>
        <dbReference type="Pfam" id="PF04557"/>
    </source>
</evidence>
<feature type="domain" description="Glutamyl/glutaminyl-tRNA synthetase class Ib anti-codon binding" evidence="12">
    <location>
        <begin position="937"/>
        <end position="1036"/>
    </location>
</feature>
<dbReference type="InterPro" id="IPR029058">
    <property type="entry name" value="AB_hydrolase_fold"/>
</dbReference>
<evidence type="ECO:0000259" key="11">
    <source>
        <dbReference type="Pfam" id="PF00749"/>
    </source>
</evidence>
<comment type="similarity">
    <text evidence="1">Belongs to the class-I aminoacyl-tRNA synthetase family.</text>
</comment>
<dbReference type="InterPro" id="IPR004514">
    <property type="entry name" value="Gln-tRNA-synth"/>
</dbReference>
<dbReference type="Pfam" id="PF04557">
    <property type="entry name" value="tRNA_synt_1c_R2"/>
    <property type="match status" value="1"/>
</dbReference>
<dbReference type="Gene3D" id="3.40.50.1820">
    <property type="entry name" value="alpha/beta hydrolase"/>
    <property type="match status" value="1"/>
</dbReference>
<dbReference type="SUPFAM" id="SSF53474">
    <property type="entry name" value="alpha/beta-Hydrolases"/>
    <property type="match status" value="1"/>
</dbReference>
<dbReference type="SUPFAM" id="SSF50715">
    <property type="entry name" value="Ribosomal protein L25-like"/>
    <property type="match status" value="1"/>
</dbReference>
<evidence type="ECO:0000313" key="15">
    <source>
        <dbReference type="EMBL" id="CAE7080151.1"/>
    </source>
</evidence>
<dbReference type="PANTHER" id="PTHR43097:SF4">
    <property type="entry name" value="GLUTAMINE--TRNA LIGASE"/>
    <property type="match status" value="1"/>
</dbReference>
<dbReference type="GO" id="GO:0005524">
    <property type="term" value="F:ATP binding"/>
    <property type="evidence" value="ECO:0007669"/>
    <property type="project" value="UniProtKB-KW"/>
</dbReference>
<dbReference type="InterPro" id="IPR050132">
    <property type="entry name" value="Gln/Glu-tRNA_Ligase"/>
</dbReference>
<dbReference type="FunFam" id="2.40.240.10:FF:000007">
    <property type="entry name" value="Glutamine--tRNA ligase"/>
    <property type="match status" value="1"/>
</dbReference>
<keyword evidence="7" id="KW-0030">Aminoacyl-tRNA synthetase</keyword>
<evidence type="ECO:0000256" key="6">
    <source>
        <dbReference type="ARBA" id="ARBA00022917"/>
    </source>
</evidence>
<dbReference type="InterPro" id="IPR042558">
    <property type="entry name" value="Gln-tRNA-synth_Ib_RNA-bd_N_1"/>
</dbReference>
<dbReference type="InterPro" id="IPR014729">
    <property type="entry name" value="Rossmann-like_a/b/a_fold"/>
</dbReference>
<feature type="region of interest" description="Disordered" evidence="10">
    <location>
        <begin position="1126"/>
        <end position="1151"/>
    </location>
</feature>
<dbReference type="NCBIfam" id="TIGR00440">
    <property type="entry name" value="glnS"/>
    <property type="match status" value="1"/>
</dbReference>
<dbReference type="InterPro" id="IPR000924">
    <property type="entry name" value="Glu/Gln-tRNA-synth"/>
</dbReference>
<dbReference type="PROSITE" id="PS00178">
    <property type="entry name" value="AA_TRNA_LIGASE_I"/>
    <property type="match status" value="1"/>
</dbReference>
<dbReference type="InterPro" id="IPR020058">
    <property type="entry name" value="Glu/Gln-tRNA-synth_Ib_cat-dom"/>
</dbReference>
<feature type="compositionally biased region" description="Basic and acidic residues" evidence="10">
    <location>
        <begin position="1126"/>
        <end position="1136"/>
    </location>
</feature>
<dbReference type="InterPro" id="IPR042559">
    <property type="entry name" value="Gln-tRNA-synth_Ib_RNA-bd_N_2"/>
</dbReference>
<evidence type="ECO:0000256" key="1">
    <source>
        <dbReference type="ARBA" id="ARBA00005594"/>
    </source>
</evidence>
<dbReference type="InterPro" id="IPR020059">
    <property type="entry name" value="Glu/Gln-tRNA-synth_Ib_codon-bd"/>
</dbReference>
<dbReference type="PRINTS" id="PR00987">
    <property type="entry name" value="TRNASYNTHGLU"/>
</dbReference>
<reference evidence="15" key="1">
    <citation type="submission" date="2021-01" db="EMBL/GenBank/DDBJ databases">
        <authorList>
            <person name="Kaushik A."/>
        </authorList>
    </citation>
    <scope>NUCLEOTIDE SEQUENCE</scope>
    <source>
        <strain evidence="15">AG5</strain>
    </source>
</reference>
<evidence type="ECO:0000259" key="14">
    <source>
        <dbReference type="Pfam" id="PF04558"/>
    </source>
</evidence>
<dbReference type="Pfam" id="PF03403">
    <property type="entry name" value="PAF-AH_p_II"/>
    <property type="match status" value="1"/>
</dbReference>
<dbReference type="CDD" id="cd00807">
    <property type="entry name" value="GlnRS_core"/>
    <property type="match status" value="1"/>
</dbReference>
<evidence type="ECO:0000313" key="16">
    <source>
        <dbReference type="Proteomes" id="UP000663827"/>
    </source>
</evidence>